<evidence type="ECO:0000313" key="2">
    <source>
        <dbReference type="EMBL" id="ENW91662.1"/>
    </source>
</evidence>
<keyword evidence="1" id="KW-1133">Transmembrane helix</keyword>
<dbReference type="HOGENOM" id="CLU_161814_0_0_6"/>
<name>N9L5U7_9GAMM</name>
<dbReference type="Proteomes" id="UP000013261">
    <property type="component" value="Unassembled WGS sequence"/>
</dbReference>
<dbReference type="EMBL" id="APRL01000013">
    <property type="protein sequence ID" value="ENW91662.1"/>
    <property type="molecule type" value="Genomic_DNA"/>
</dbReference>
<sequence>MGFNFYIFVFSILLFLMNYLYSCDFMNKNKFIELDFPKVNSEKYSFYEIFEIQSLLFSFFIHYNIFYKKSGRLPVYDDKHNVVMNNFSKDELIEFINNNYIFLKNIL</sequence>
<comment type="caution">
    <text evidence="2">The sequence shown here is derived from an EMBL/GenBank/DDBJ whole genome shotgun (WGS) entry which is preliminary data.</text>
</comment>
<feature type="transmembrane region" description="Helical" evidence="1">
    <location>
        <begin position="46"/>
        <end position="66"/>
    </location>
</feature>
<reference evidence="2 3" key="1">
    <citation type="submission" date="2013-02" db="EMBL/GenBank/DDBJ databases">
        <title>The Genome Sequence of Acinetobacter sp. ANC 4105.</title>
        <authorList>
            <consortium name="The Broad Institute Genome Sequencing Platform"/>
            <consortium name="The Broad Institute Genome Sequencing Center for Infectious Disease"/>
            <person name="Cerqueira G."/>
            <person name="Feldgarden M."/>
            <person name="Courvalin P."/>
            <person name="Perichon B."/>
            <person name="Grillot-Courvalin C."/>
            <person name="Clermont D."/>
            <person name="Rocha E."/>
            <person name="Yoon E.-J."/>
            <person name="Nemec A."/>
            <person name="Walker B."/>
            <person name="Young S.K."/>
            <person name="Zeng Q."/>
            <person name="Gargeya S."/>
            <person name="Fitzgerald M."/>
            <person name="Haas B."/>
            <person name="Abouelleil A."/>
            <person name="Alvarado L."/>
            <person name="Arachchi H.M."/>
            <person name="Berlin A.M."/>
            <person name="Chapman S.B."/>
            <person name="Dewar J."/>
            <person name="Goldberg J."/>
            <person name="Griggs A."/>
            <person name="Gujja S."/>
            <person name="Hansen M."/>
            <person name="Howarth C."/>
            <person name="Imamovic A."/>
            <person name="Larimer J."/>
            <person name="McCowan C."/>
            <person name="Murphy C."/>
            <person name="Neiman D."/>
            <person name="Pearson M."/>
            <person name="Priest M."/>
            <person name="Roberts A."/>
            <person name="Saif S."/>
            <person name="Shea T."/>
            <person name="Sisk P."/>
            <person name="Sykes S."/>
            <person name="Wortman J."/>
            <person name="Nusbaum C."/>
            <person name="Birren B."/>
        </authorList>
    </citation>
    <scope>NUCLEOTIDE SEQUENCE [LARGE SCALE GENOMIC DNA]</scope>
    <source>
        <strain evidence="2 3">ANC 4105</strain>
    </source>
</reference>
<evidence type="ECO:0000313" key="3">
    <source>
        <dbReference type="Proteomes" id="UP000013261"/>
    </source>
</evidence>
<accession>N9L5U7</accession>
<dbReference type="AlphaFoldDB" id="N9L5U7"/>
<keyword evidence="1" id="KW-0472">Membrane</keyword>
<protein>
    <submittedName>
        <fullName evidence="2">Uncharacterized protein</fullName>
    </submittedName>
</protein>
<keyword evidence="1" id="KW-0812">Transmembrane</keyword>
<evidence type="ECO:0000256" key="1">
    <source>
        <dbReference type="SAM" id="Phobius"/>
    </source>
</evidence>
<organism evidence="2 3">
    <name type="scientific">Acinetobacter dispersus</name>
    <dbReference type="NCBI Taxonomy" id="70348"/>
    <lineage>
        <taxon>Bacteria</taxon>
        <taxon>Pseudomonadati</taxon>
        <taxon>Pseudomonadota</taxon>
        <taxon>Gammaproteobacteria</taxon>
        <taxon>Moraxellales</taxon>
        <taxon>Moraxellaceae</taxon>
        <taxon>Acinetobacter</taxon>
    </lineage>
</organism>
<gene>
    <name evidence="2" type="ORF">F904_01599</name>
</gene>
<keyword evidence="3" id="KW-1185">Reference proteome</keyword>
<proteinExistence type="predicted"/>